<protein>
    <submittedName>
        <fullName evidence="2">Uncharacterized protein</fullName>
    </submittedName>
</protein>
<evidence type="ECO:0000313" key="3">
    <source>
        <dbReference type="Proteomes" id="UP001189429"/>
    </source>
</evidence>
<proteinExistence type="predicted"/>
<dbReference type="Proteomes" id="UP001189429">
    <property type="component" value="Unassembled WGS sequence"/>
</dbReference>
<comment type="caution">
    <text evidence="2">The sequence shown here is derived from an EMBL/GenBank/DDBJ whole genome shotgun (WGS) entry which is preliminary data.</text>
</comment>
<dbReference type="EMBL" id="CAUYUJ010014154">
    <property type="protein sequence ID" value="CAK0837434.1"/>
    <property type="molecule type" value="Genomic_DNA"/>
</dbReference>
<keyword evidence="3" id="KW-1185">Reference proteome</keyword>
<sequence length="217" mass="22205">DARAAKHRKVAQNMARVAELAYGASKITQTLPMLAYIQVKADVTSHMEEISDRVYSVSDCVTHGKSCIAEVAGNARPLSRSDSRASGPPPASPSPTEVTEEDESAKRRRHSRSPSGKSETFPEATSGASSSGGASASGVNVLLGAPAPAVTDDVKEAGELPANPRQRLVPADGPTEAPACAGGATGAIPPPQAGNPSPAEAPITKEPIARSETHAIL</sequence>
<feature type="compositionally biased region" description="Basic and acidic residues" evidence="1">
    <location>
        <begin position="207"/>
        <end position="217"/>
    </location>
</feature>
<organism evidence="2 3">
    <name type="scientific">Prorocentrum cordatum</name>
    <dbReference type="NCBI Taxonomy" id="2364126"/>
    <lineage>
        <taxon>Eukaryota</taxon>
        <taxon>Sar</taxon>
        <taxon>Alveolata</taxon>
        <taxon>Dinophyceae</taxon>
        <taxon>Prorocentrales</taxon>
        <taxon>Prorocentraceae</taxon>
        <taxon>Prorocentrum</taxon>
    </lineage>
</organism>
<feature type="non-terminal residue" evidence="2">
    <location>
        <position position="1"/>
    </location>
</feature>
<evidence type="ECO:0000256" key="1">
    <source>
        <dbReference type="SAM" id="MobiDB-lite"/>
    </source>
</evidence>
<gene>
    <name evidence="2" type="ORF">PCOR1329_LOCUS33632</name>
</gene>
<evidence type="ECO:0000313" key="2">
    <source>
        <dbReference type="EMBL" id="CAK0837434.1"/>
    </source>
</evidence>
<accession>A0ABN9SXW5</accession>
<name>A0ABN9SXW5_9DINO</name>
<feature type="compositionally biased region" description="Low complexity" evidence="1">
    <location>
        <begin position="126"/>
        <end position="138"/>
    </location>
</feature>
<feature type="region of interest" description="Disordered" evidence="1">
    <location>
        <begin position="74"/>
        <end position="217"/>
    </location>
</feature>
<reference evidence="2" key="1">
    <citation type="submission" date="2023-10" db="EMBL/GenBank/DDBJ databases">
        <authorList>
            <person name="Chen Y."/>
            <person name="Shah S."/>
            <person name="Dougan E. K."/>
            <person name="Thang M."/>
            <person name="Chan C."/>
        </authorList>
    </citation>
    <scope>NUCLEOTIDE SEQUENCE [LARGE SCALE GENOMIC DNA]</scope>
</reference>
<feature type="non-terminal residue" evidence="2">
    <location>
        <position position="217"/>
    </location>
</feature>